<evidence type="ECO:0000256" key="1">
    <source>
        <dbReference type="ARBA" id="ARBA00004123"/>
    </source>
</evidence>
<evidence type="ECO:0000256" key="2">
    <source>
        <dbReference type="ARBA" id="ARBA00010511"/>
    </source>
</evidence>
<dbReference type="Gene3D" id="1.25.10.10">
    <property type="entry name" value="Leucine-rich Repeat Variant"/>
    <property type="match status" value="1"/>
</dbReference>
<comment type="caution">
    <text evidence="6">The sequence shown here is derived from an EMBL/GenBank/DDBJ whole genome shotgun (WGS) entry which is preliminary data.</text>
</comment>
<dbReference type="EMBL" id="JACMSC010000015">
    <property type="protein sequence ID" value="KAG6485239.1"/>
    <property type="molecule type" value="Genomic_DNA"/>
</dbReference>
<keyword evidence="3" id="KW-0539">Nucleus</keyword>
<feature type="compositionally biased region" description="Basic and acidic residues" evidence="4">
    <location>
        <begin position="841"/>
        <end position="851"/>
    </location>
</feature>
<sequence length="995" mass="108671">MKAPPRKLSLLQLLVRDCLPEESGPTSALSDLFIISKIKTVELLFEQLPNPSNTKLVEAWQAAMDAWLERIILLTSSKMLPPNSSFVRVAVCTSLSDLFTRLALFSNLKKVGITFARKVIPPIIKLLNENGSDSVLEGVLTLLCTILKLFPSLHGLYDNVQAALVAKIVPSSSNADLSKESGPTPVLSDLSFIISKIKTVDLLSERLPNPSNTKLVEAWRAAMDAWLERVISLTSSKMPDKCWVGVSLLGVTCGKCSSARFITSYSVWFQKLLSIIQVLISDTYCDLHFIDFLSWKWLPPNSSFVRVAVCTSLSDLFTRLALFSNLKKVGIAFAGKVIPPIIKLLNENGSDVVLEGVLTLLCTILKLFPSLHGLYDNVQAALVAKIVPSSSNADLSKKIANCLALLPMAKIDEDSWSLMMQQIIMEIDILLNYSLQGLEGEMRSSSIVRLLIPPGRHPPSRLGILSSLNKVSEQSTKRFLKLVVPTIVTLMQCCCMMLTNPYPIQVIVPISPLVALVQRVLMVDGSSHVSLTGFTTIIDKDLVCHDPTLHLGGMDLLIALIEGVKSQLIPHAATIARILMEYSKREILPSQRIKLYSVESLLFSMGAGITLYLAQELINNASADLNDHSGSNTYISYQHLSIEFDQAMTQNDLSIKTAALKALEALLIAGGPLKSKAWRSDTDFLLIAVARNAFDMRWANGGNSSTVEPESTTSRLDFLLTALSALLISLKSTSHVRPPHLCEALEIFHRGKLEGGAVLAAICGVALLDLENLIHPRALPLINTEDSILKACKQRYHGNTFYGGYPNSETSTFPIGNIGATNNMDDNNNDEDELLNGWLRSDKNTNGEPSRKYVAGTNGPSKDIDMDGPSKVEDVNVQTIVTGGENKASDESDVAVHVVPMETDNNNLMVSNIINGEHPSSSGAPEILGRVFENTIMVDTWKSLDVPDMGKQLQIGTASTENVRDKQRELAPMYDSDSISLDSLPGIVDADPDSE</sequence>
<dbReference type="AlphaFoldDB" id="A0A8J5KNV2"/>
<dbReference type="GO" id="GO:0006364">
    <property type="term" value="P:rRNA processing"/>
    <property type="evidence" value="ECO:0007669"/>
    <property type="project" value="TreeGrafter"/>
</dbReference>
<dbReference type="Pfam" id="PF08167">
    <property type="entry name" value="RIX1"/>
    <property type="match status" value="2"/>
</dbReference>
<evidence type="ECO:0000256" key="4">
    <source>
        <dbReference type="SAM" id="MobiDB-lite"/>
    </source>
</evidence>
<dbReference type="GO" id="GO:0005634">
    <property type="term" value="C:nucleus"/>
    <property type="evidence" value="ECO:0007669"/>
    <property type="project" value="UniProtKB-SubCell"/>
</dbReference>
<dbReference type="PANTHER" id="PTHR34105">
    <property type="entry name" value="PROLINE-, GLUTAMIC ACID- AND LEUCINE-RICH PROTEIN 1"/>
    <property type="match status" value="1"/>
</dbReference>
<comment type="subcellular location">
    <subcellularLocation>
        <location evidence="1">Nucleus</location>
    </subcellularLocation>
</comment>
<gene>
    <name evidence="6" type="ORF">ZIOFF_053772</name>
</gene>
<evidence type="ECO:0000259" key="5">
    <source>
        <dbReference type="Pfam" id="PF08167"/>
    </source>
</evidence>
<evidence type="ECO:0000313" key="7">
    <source>
        <dbReference type="Proteomes" id="UP000734854"/>
    </source>
</evidence>
<dbReference type="InterPro" id="IPR011989">
    <property type="entry name" value="ARM-like"/>
</dbReference>
<keyword evidence="7" id="KW-1185">Reference proteome</keyword>
<dbReference type="InterPro" id="IPR016024">
    <property type="entry name" value="ARM-type_fold"/>
</dbReference>
<protein>
    <recommendedName>
        <fullName evidence="5">Pre-rRNA-processing protein RIX1 N-terminal domain-containing protein</fullName>
    </recommendedName>
</protein>
<accession>A0A8J5KNV2</accession>
<reference evidence="6 7" key="1">
    <citation type="submission" date="2020-08" db="EMBL/GenBank/DDBJ databases">
        <title>Plant Genome Project.</title>
        <authorList>
            <person name="Zhang R.-G."/>
        </authorList>
    </citation>
    <scope>NUCLEOTIDE SEQUENCE [LARGE SCALE GENOMIC DNA]</scope>
    <source>
        <tissue evidence="6">Rhizome</tissue>
    </source>
</reference>
<organism evidence="6 7">
    <name type="scientific">Zingiber officinale</name>
    <name type="common">Ginger</name>
    <name type="synonym">Amomum zingiber</name>
    <dbReference type="NCBI Taxonomy" id="94328"/>
    <lineage>
        <taxon>Eukaryota</taxon>
        <taxon>Viridiplantae</taxon>
        <taxon>Streptophyta</taxon>
        <taxon>Embryophyta</taxon>
        <taxon>Tracheophyta</taxon>
        <taxon>Spermatophyta</taxon>
        <taxon>Magnoliopsida</taxon>
        <taxon>Liliopsida</taxon>
        <taxon>Zingiberales</taxon>
        <taxon>Zingiberaceae</taxon>
        <taxon>Zingiber</taxon>
    </lineage>
</organism>
<dbReference type="InterPro" id="IPR012583">
    <property type="entry name" value="RIX1_N"/>
</dbReference>
<feature type="region of interest" description="Disordered" evidence="4">
    <location>
        <begin position="841"/>
        <end position="870"/>
    </location>
</feature>
<dbReference type="SUPFAM" id="SSF48371">
    <property type="entry name" value="ARM repeat"/>
    <property type="match status" value="1"/>
</dbReference>
<dbReference type="PANTHER" id="PTHR34105:SF1">
    <property type="entry name" value="PROLINE-, GLUTAMIC ACID- AND LEUCINE-RICH PROTEIN 1"/>
    <property type="match status" value="1"/>
</dbReference>
<feature type="domain" description="Pre-rRNA-processing protein RIX1 N-terminal" evidence="5">
    <location>
        <begin position="188"/>
        <end position="392"/>
    </location>
</feature>
<evidence type="ECO:0000313" key="6">
    <source>
        <dbReference type="EMBL" id="KAG6485239.1"/>
    </source>
</evidence>
<evidence type="ECO:0000256" key="3">
    <source>
        <dbReference type="ARBA" id="ARBA00023242"/>
    </source>
</evidence>
<feature type="domain" description="Pre-rRNA-processing protein RIX1 N-terminal" evidence="5">
    <location>
        <begin position="66"/>
        <end position="174"/>
    </location>
</feature>
<dbReference type="Proteomes" id="UP000734854">
    <property type="component" value="Unassembled WGS sequence"/>
</dbReference>
<proteinExistence type="inferred from homology"/>
<feature type="region of interest" description="Disordered" evidence="4">
    <location>
        <begin position="973"/>
        <end position="995"/>
    </location>
</feature>
<comment type="similarity">
    <text evidence="2">Belongs to the RIX1/PELP1 family.</text>
</comment>
<name>A0A8J5KNV2_ZINOF</name>